<organism evidence="4 5">
    <name type="scientific">Halolamina salifodinae</name>
    <dbReference type="NCBI Taxonomy" id="1202767"/>
    <lineage>
        <taxon>Archaea</taxon>
        <taxon>Methanobacteriati</taxon>
        <taxon>Methanobacteriota</taxon>
        <taxon>Stenosarchaea group</taxon>
        <taxon>Halobacteria</taxon>
        <taxon>Halobacteriales</taxon>
        <taxon>Haloferacaceae</taxon>
    </lineage>
</organism>
<dbReference type="AlphaFoldDB" id="A0A8T4GX73"/>
<evidence type="ECO:0000313" key="5">
    <source>
        <dbReference type="Proteomes" id="UP000823736"/>
    </source>
</evidence>
<feature type="transmembrane region" description="Helical" evidence="2">
    <location>
        <begin position="44"/>
        <end position="63"/>
    </location>
</feature>
<feature type="domain" description="DUF8060" evidence="3">
    <location>
        <begin position="4"/>
        <end position="105"/>
    </location>
</feature>
<sequence length="106" mass="11716">MTDTTDTDIEPAGGSESATGTDPAENRTDEGSDDRSDLRRTLNYALLGGLSLLALIATIQLYLNVSSAINQWVTYEYRSLFQAAFNLTVLLLVSTGMVWQVRRLRE</sequence>
<dbReference type="InterPro" id="IPR058373">
    <property type="entry name" value="DUF8060"/>
</dbReference>
<dbReference type="RefSeq" id="WP_209491820.1">
    <property type="nucleotide sequence ID" value="NZ_JAGGLC010000004.1"/>
</dbReference>
<dbReference type="Pfam" id="PF26256">
    <property type="entry name" value="DUF8060"/>
    <property type="match status" value="1"/>
</dbReference>
<name>A0A8T4GX73_9EURY</name>
<feature type="compositionally biased region" description="Basic and acidic residues" evidence="1">
    <location>
        <begin position="24"/>
        <end position="36"/>
    </location>
</feature>
<keyword evidence="2" id="KW-0472">Membrane</keyword>
<dbReference type="OrthoDB" id="307104at2157"/>
<reference evidence="4" key="1">
    <citation type="submission" date="2021-03" db="EMBL/GenBank/DDBJ databases">
        <title>Genomic Encyclopedia of Type Strains, Phase IV (KMG-IV): sequencing the most valuable type-strain genomes for metagenomic binning, comparative biology and taxonomic classification.</title>
        <authorList>
            <person name="Goeker M."/>
        </authorList>
    </citation>
    <scope>NUCLEOTIDE SEQUENCE</scope>
    <source>
        <strain evidence="4">DSM 26232</strain>
    </source>
</reference>
<protein>
    <recommendedName>
        <fullName evidence="3">DUF8060 domain-containing protein</fullName>
    </recommendedName>
</protein>
<dbReference type="Proteomes" id="UP000823736">
    <property type="component" value="Unassembled WGS sequence"/>
</dbReference>
<dbReference type="EMBL" id="JAGGLC010000004">
    <property type="protein sequence ID" value="MBP1987519.1"/>
    <property type="molecule type" value="Genomic_DNA"/>
</dbReference>
<gene>
    <name evidence="4" type="ORF">J2753_002020</name>
</gene>
<feature type="transmembrane region" description="Helical" evidence="2">
    <location>
        <begin position="83"/>
        <end position="101"/>
    </location>
</feature>
<evidence type="ECO:0000259" key="3">
    <source>
        <dbReference type="Pfam" id="PF26256"/>
    </source>
</evidence>
<keyword evidence="5" id="KW-1185">Reference proteome</keyword>
<evidence type="ECO:0000256" key="1">
    <source>
        <dbReference type="SAM" id="MobiDB-lite"/>
    </source>
</evidence>
<comment type="caution">
    <text evidence="4">The sequence shown here is derived from an EMBL/GenBank/DDBJ whole genome shotgun (WGS) entry which is preliminary data.</text>
</comment>
<evidence type="ECO:0000313" key="4">
    <source>
        <dbReference type="EMBL" id="MBP1987519.1"/>
    </source>
</evidence>
<feature type="region of interest" description="Disordered" evidence="1">
    <location>
        <begin position="1"/>
        <end position="36"/>
    </location>
</feature>
<keyword evidence="2" id="KW-1133">Transmembrane helix</keyword>
<proteinExistence type="predicted"/>
<keyword evidence="2" id="KW-0812">Transmembrane</keyword>
<accession>A0A8T4GX73</accession>
<evidence type="ECO:0000256" key="2">
    <source>
        <dbReference type="SAM" id="Phobius"/>
    </source>
</evidence>